<comment type="caution">
    <text evidence="2">The sequence shown here is derived from an EMBL/GenBank/DDBJ whole genome shotgun (WGS) entry which is preliminary data.</text>
</comment>
<dbReference type="Pfam" id="PF19545">
    <property type="entry name" value="DUF6069"/>
    <property type="match status" value="1"/>
</dbReference>
<feature type="transmembrane region" description="Helical" evidence="1">
    <location>
        <begin position="24"/>
        <end position="46"/>
    </location>
</feature>
<proteinExistence type="predicted"/>
<keyword evidence="3" id="KW-1185">Reference proteome</keyword>
<keyword evidence="1" id="KW-1133">Transmembrane helix</keyword>
<dbReference type="AlphaFoldDB" id="A0A7W5F9N0"/>
<dbReference type="EMBL" id="JACHXG010000006">
    <property type="protein sequence ID" value="MBB3090368.1"/>
    <property type="molecule type" value="Genomic_DNA"/>
</dbReference>
<evidence type="ECO:0000256" key="1">
    <source>
        <dbReference type="SAM" id="Phobius"/>
    </source>
</evidence>
<dbReference type="Proteomes" id="UP000577707">
    <property type="component" value="Unassembled WGS sequence"/>
</dbReference>
<name>A0A7W5F9N0_9ACTN</name>
<accession>A0A7W5F9N0</accession>
<protein>
    <submittedName>
        <fullName evidence="2">Uncharacterized protein</fullName>
    </submittedName>
</protein>
<evidence type="ECO:0000313" key="2">
    <source>
        <dbReference type="EMBL" id="MBB3090368.1"/>
    </source>
</evidence>
<reference evidence="2 3" key="1">
    <citation type="submission" date="2020-08" db="EMBL/GenBank/DDBJ databases">
        <title>Genomic Encyclopedia of Type Strains, Phase III (KMG-III): the genomes of soil and plant-associated and newly described type strains.</title>
        <authorList>
            <person name="Whitman W."/>
        </authorList>
    </citation>
    <scope>NUCLEOTIDE SEQUENCE [LARGE SCALE GENOMIC DNA]</scope>
    <source>
        <strain evidence="2 3">CECT 3302</strain>
    </source>
</reference>
<evidence type="ECO:0000313" key="3">
    <source>
        <dbReference type="Proteomes" id="UP000577707"/>
    </source>
</evidence>
<feature type="transmembrane region" description="Helical" evidence="1">
    <location>
        <begin position="72"/>
        <end position="93"/>
    </location>
</feature>
<keyword evidence="1" id="KW-0472">Membrane</keyword>
<sequence>MSTSTYTQATTTATTRQFAARMPVWLVSTAAVLVGALVTGVFEFAARAVGVPFNVALPGTGVAPAAVPETGLAWAVAELGLIGIIIAVCLARFAKRPSSTWKRTAWTLTALSCVPSLIAVTDSYATNIMLVVSHLVAAVVIVPIIAARLPETNPRRG</sequence>
<dbReference type="InterPro" id="IPR045713">
    <property type="entry name" value="DUF6069"/>
</dbReference>
<keyword evidence="1" id="KW-0812">Transmembrane</keyword>
<gene>
    <name evidence="2" type="ORF">FHS12_003320</name>
</gene>
<dbReference type="RefSeq" id="WP_183547026.1">
    <property type="nucleotide sequence ID" value="NZ_BMQT01000014.1"/>
</dbReference>
<organism evidence="2 3">
    <name type="scientific">Nocardioides albus</name>
    <dbReference type="NCBI Taxonomy" id="1841"/>
    <lineage>
        <taxon>Bacteria</taxon>
        <taxon>Bacillati</taxon>
        <taxon>Actinomycetota</taxon>
        <taxon>Actinomycetes</taxon>
        <taxon>Propionibacteriales</taxon>
        <taxon>Nocardioidaceae</taxon>
        <taxon>Nocardioides</taxon>
    </lineage>
</organism>
<feature type="transmembrane region" description="Helical" evidence="1">
    <location>
        <begin position="127"/>
        <end position="147"/>
    </location>
</feature>